<dbReference type="EC" id="2.7.1.26" evidence="3"/>
<sequence>MEEPHAIPLQFQLLFNWEIESTPDALLKHRTRMYPAFKVDLNNTPIYRLIYHEFERHYISAGQLFKANGITLTEGLFLFDLKMTDFEVDFLIAQFPFCDIWVSVDQARHMALALGIEHELGLLLGEEIGACFSSDNIGRNEMMHNWIVPTIPHLQYSTRALMETTFEAVDMLEPSNRKIRTQIARSKQKGMVMKDRTESGLVRWQVWAYEQFLQQNAIQDQQPVLPILDRSGSVWDALQGILSDLQNLTREGAHGTAITNARVLSDNMMVGNMPLKKEYLNQSLLLQQLYTAVMAEKIMNEIERLTTARHAHGSNDQLNSTQQETSNASSQQEDKENCLTNTVSTATTTATTHANRSGTNNMLFHDRMDLIEQELYRVKRKSKKRMEELELCQQEFISQLNDFKQWKIETERKRRSERVWIFSICIVIYLVIYTFKK</sequence>
<keyword evidence="3" id="KW-0418">Kinase</keyword>
<organism evidence="3 4">
    <name type="scientific">Mucor velutinosus</name>
    <dbReference type="NCBI Taxonomy" id="708070"/>
    <lineage>
        <taxon>Eukaryota</taxon>
        <taxon>Fungi</taxon>
        <taxon>Fungi incertae sedis</taxon>
        <taxon>Mucoromycota</taxon>
        <taxon>Mucoromycotina</taxon>
        <taxon>Mucoromycetes</taxon>
        <taxon>Mucorales</taxon>
        <taxon>Mucorineae</taxon>
        <taxon>Mucoraceae</taxon>
        <taxon>Mucor</taxon>
    </lineage>
</organism>
<keyword evidence="2" id="KW-0472">Membrane</keyword>
<dbReference type="RefSeq" id="XP_064684287.1">
    <property type="nucleotide sequence ID" value="XM_064820367.1"/>
</dbReference>
<dbReference type="GeneID" id="89944663"/>
<comment type="caution">
    <text evidence="3">The sequence shown here is derived from an EMBL/GenBank/DDBJ whole genome shotgun (WGS) entry which is preliminary data.</text>
</comment>
<protein>
    <submittedName>
        <fullName evidence="3">Riboflavin kinase</fullName>
        <ecNumber evidence="3">2.7.1.26</ecNumber>
    </submittedName>
</protein>
<dbReference type="GO" id="GO:0008531">
    <property type="term" value="F:riboflavin kinase activity"/>
    <property type="evidence" value="ECO:0007669"/>
    <property type="project" value="UniProtKB-EC"/>
</dbReference>
<keyword evidence="3" id="KW-0808">Transferase</keyword>
<evidence type="ECO:0000256" key="1">
    <source>
        <dbReference type="SAM" id="MobiDB-lite"/>
    </source>
</evidence>
<feature type="region of interest" description="Disordered" evidence="1">
    <location>
        <begin position="313"/>
        <end position="338"/>
    </location>
</feature>
<evidence type="ECO:0000256" key="2">
    <source>
        <dbReference type="SAM" id="Phobius"/>
    </source>
</evidence>
<feature type="compositionally biased region" description="Polar residues" evidence="1">
    <location>
        <begin position="314"/>
        <end position="331"/>
    </location>
</feature>
<keyword evidence="2" id="KW-1133">Transmembrane helix</keyword>
<name>A0AAN7DHJ1_9FUNG</name>
<feature type="transmembrane region" description="Helical" evidence="2">
    <location>
        <begin position="419"/>
        <end position="435"/>
    </location>
</feature>
<keyword evidence="2" id="KW-0812">Transmembrane</keyword>
<evidence type="ECO:0000313" key="3">
    <source>
        <dbReference type="EMBL" id="KAK4517621.1"/>
    </source>
</evidence>
<dbReference type="EMBL" id="JASEJX010000013">
    <property type="protein sequence ID" value="KAK4517621.1"/>
    <property type="molecule type" value="Genomic_DNA"/>
</dbReference>
<dbReference type="AlphaFoldDB" id="A0AAN7DHJ1"/>
<gene>
    <name evidence="3" type="primary">FMN1_1</name>
    <name evidence="3" type="ORF">ATC70_000961</name>
</gene>
<evidence type="ECO:0000313" key="4">
    <source>
        <dbReference type="Proteomes" id="UP001304243"/>
    </source>
</evidence>
<reference evidence="3 4" key="1">
    <citation type="submission" date="2022-11" db="EMBL/GenBank/DDBJ databases">
        <title>Mucor velutinosus strain NIH1002 WGS.</title>
        <authorList>
            <person name="Subramanian P."/>
            <person name="Mullikin J.C."/>
            <person name="Segre J.A."/>
            <person name="Zelazny A.M."/>
        </authorList>
    </citation>
    <scope>NUCLEOTIDE SEQUENCE [LARGE SCALE GENOMIC DNA]</scope>
    <source>
        <strain evidence="3 4">NIH1002</strain>
    </source>
</reference>
<keyword evidence="4" id="KW-1185">Reference proteome</keyword>
<dbReference type="Proteomes" id="UP001304243">
    <property type="component" value="Unassembled WGS sequence"/>
</dbReference>
<accession>A0AAN7DHJ1</accession>
<proteinExistence type="predicted"/>